<keyword evidence="6" id="KW-0175">Coiled coil</keyword>
<dbReference type="GO" id="GO:0000977">
    <property type="term" value="F:RNA polymerase II transcription regulatory region sequence-specific DNA binding"/>
    <property type="evidence" value="ECO:0007669"/>
    <property type="project" value="InterPro"/>
</dbReference>
<dbReference type="AlphaFoldDB" id="A0A224X8N5"/>
<dbReference type="GO" id="GO:0046983">
    <property type="term" value="F:protein dimerization activity"/>
    <property type="evidence" value="ECO:0007669"/>
    <property type="project" value="InterPro"/>
</dbReference>
<dbReference type="PANTHER" id="PTHR48019">
    <property type="entry name" value="SERUM RESPONSE FACTOR HOMOLOG"/>
    <property type="match status" value="1"/>
</dbReference>
<dbReference type="Gene3D" id="3.40.1810.10">
    <property type="entry name" value="Transcription factor, MADS-box"/>
    <property type="match status" value="1"/>
</dbReference>
<dbReference type="InterPro" id="IPR036879">
    <property type="entry name" value="TF_MADSbox_sf"/>
</dbReference>
<protein>
    <submittedName>
        <fullName evidence="9">MADS</fullName>
    </submittedName>
</protein>
<feature type="domain" description="MADS-box" evidence="7">
    <location>
        <begin position="1"/>
        <end position="61"/>
    </location>
</feature>
<evidence type="ECO:0000256" key="1">
    <source>
        <dbReference type="ARBA" id="ARBA00004123"/>
    </source>
</evidence>
<keyword evidence="2" id="KW-0805">Transcription regulation</keyword>
<keyword evidence="4" id="KW-0804">Transcription</keyword>
<evidence type="ECO:0000256" key="3">
    <source>
        <dbReference type="ARBA" id="ARBA00023125"/>
    </source>
</evidence>
<evidence type="ECO:0000259" key="7">
    <source>
        <dbReference type="PROSITE" id="PS50066"/>
    </source>
</evidence>
<evidence type="ECO:0000259" key="8">
    <source>
        <dbReference type="PROSITE" id="PS51297"/>
    </source>
</evidence>
<dbReference type="InterPro" id="IPR002100">
    <property type="entry name" value="TF_MADSbox"/>
</dbReference>
<dbReference type="PRINTS" id="PR00404">
    <property type="entry name" value="MADSDOMAIN"/>
</dbReference>
<dbReference type="GO" id="GO:0005634">
    <property type="term" value="C:nucleus"/>
    <property type="evidence" value="ECO:0007669"/>
    <property type="project" value="UniProtKB-SubCell"/>
</dbReference>
<evidence type="ECO:0000256" key="6">
    <source>
        <dbReference type="SAM" id="Coils"/>
    </source>
</evidence>
<dbReference type="GO" id="GO:0045944">
    <property type="term" value="P:positive regulation of transcription by RNA polymerase II"/>
    <property type="evidence" value="ECO:0007669"/>
    <property type="project" value="InterPro"/>
</dbReference>
<dbReference type="InterPro" id="IPR050142">
    <property type="entry name" value="MADS-box/MEF2_TF"/>
</dbReference>
<dbReference type="PROSITE" id="PS51297">
    <property type="entry name" value="K_BOX"/>
    <property type="match status" value="1"/>
</dbReference>
<dbReference type="PROSITE" id="PS00350">
    <property type="entry name" value="MADS_BOX_1"/>
    <property type="match status" value="1"/>
</dbReference>
<feature type="coiled-coil region" evidence="6">
    <location>
        <begin position="87"/>
        <end position="173"/>
    </location>
</feature>
<evidence type="ECO:0000256" key="4">
    <source>
        <dbReference type="ARBA" id="ARBA00023163"/>
    </source>
</evidence>
<name>A0A224X8N5_HYPPE</name>
<dbReference type="PROSITE" id="PS50066">
    <property type="entry name" value="MADS_BOX_2"/>
    <property type="match status" value="1"/>
</dbReference>
<proteinExistence type="predicted"/>
<feature type="domain" description="K-box" evidence="8">
    <location>
        <begin position="87"/>
        <end position="178"/>
    </location>
</feature>
<comment type="subcellular location">
    <subcellularLocation>
        <location evidence="1">Nucleus</location>
    </subcellularLocation>
</comment>
<reference evidence="9" key="1">
    <citation type="submission" date="2017-07" db="EMBL/GenBank/DDBJ databases">
        <title>RNA-Seq based survey of genes potentially involved in biosynthesis of#profiling secondary metabolites in the genus Hypericum.</title>
        <authorList>
            <person name="Czerankova O."/>
            <person name="Sotak M."/>
            <person name="Nigutova K."/>
            <person name="Baumlein H."/>
            <person name="Altchmied L."/>
            <person name="Cellarova E."/>
        </authorList>
    </citation>
    <scope>NUCLEOTIDE SEQUENCE</scope>
    <source>
        <tissue evidence="9">Leaf</tissue>
    </source>
</reference>
<dbReference type="FunFam" id="3.40.1810.10:FF:000008">
    <property type="entry name" value="MADS-box transcription factor 1"/>
    <property type="match status" value="1"/>
</dbReference>
<dbReference type="SUPFAM" id="SSF55455">
    <property type="entry name" value="SRF-like"/>
    <property type="match status" value="1"/>
</dbReference>
<dbReference type="InterPro" id="IPR002487">
    <property type="entry name" value="TF_Kbox"/>
</dbReference>
<dbReference type="CDD" id="cd00265">
    <property type="entry name" value="MADS_MEF2_like"/>
    <property type="match status" value="1"/>
</dbReference>
<sequence length="244" mass="27708">MGRGKVILERIENKINRQVTFSKRRNGLIKKAYELSVLCDAEVALILFSSRGKLFEFGSTDVGKTLQRYRQCCYALQENSTGNEDGSQDLYQEVTKLTAKYESLQRSQRNILGEDLGGLSLKELQKIEKQLDRTLSQVRQRKMHVISEKIDDLRKKERDISEENKQLKAQLLDGQYLSLVEGVGGLNQQANGTHNHKNNKVQSSKIISQPSLQIGLEPYLQQEKALDSRTVQGGSSNPIEDWLL</sequence>
<keyword evidence="5" id="KW-0539">Nucleus</keyword>
<dbReference type="Pfam" id="PF00319">
    <property type="entry name" value="SRF-TF"/>
    <property type="match status" value="1"/>
</dbReference>
<organism evidence="9">
    <name type="scientific">Hypericum perforatum</name>
    <name type="common">St. John's wort</name>
    <dbReference type="NCBI Taxonomy" id="65561"/>
    <lineage>
        <taxon>Eukaryota</taxon>
        <taxon>Viridiplantae</taxon>
        <taxon>Streptophyta</taxon>
        <taxon>Embryophyta</taxon>
        <taxon>Tracheophyta</taxon>
        <taxon>Spermatophyta</taxon>
        <taxon>Magnoliopsida</taxon>
        <taxon>eudicotyledons</taxon>
        <taxon>Gunneridae</taxon>
        <taxon>Pentapetalae</taxon>
        <taxon>rosids</taxon>
        <taxon>fabids</taxon>
        <taxon>Malpighiales</taxon>
        <taxon>Hypericaceae</taxon>
        <taxon>Hypericeae</taxon>
        <taxon>Hypericum</taxon>
    </lineage>
</organism>
<dbReference type="SMART" id="SM00432">
    <property type="entry name" value="MADS"/>
    <property type="match status" value="1"/>
</dbReference>
<dbReference type="InterPro" id="IPR033896">
    <property type="entry name" value="MEF2-like_N"/>
</dbReference>
<evidence type="ECO:0000313" key="9">
    <source>
        <dbReference type="EMBL" id="JAW07195.1"/>
    </source>
</evidence>
<keyword evidence="3" id="KW-0238">DNA-binding</keyword>
<accession>A0A224X8N5</accession>
<dbReference type="GO" id="GO:0003700">
    <property type="term" value="F:DNA-binding transcription factor activity"/>
    <property type="evidence" value="ECO:0007669"/>
    <property type="project" value="InterPro"/>
</dbReference>
<dbReference type="Pfam" id="PF01486">
    <property type="entry name" value="K-box"/>
    <property type="match status" value="1"/>
</dbReference>
<evidence type="ECO:0000256" key="2">
    <source>
        <dbReference type="ARBA" id="ARBA00023015"/>
    </source>
</evidence>
<dbReference type="EMBL" id="GFSB01000005">
    <property type="protein sequence ID" value="JAW07195.1"/>
    <property type="molecule type" value="Transcribed_RNA"/>
</dbReference>
<evidence type="ECO:0000256" key="5">
    <source>
        <dbReference type="ARBA" id="ARBA00023242"/>
    </source>
</evidence>